<dbReference type="AlphaFoldDB" id="A0A6A6V6D9"/>
<keyword evidence="8" id="KW-1185">Reference proteome</keyword>
<sequence length="551" mass="59785">MAVPLGEVGHNEFLLKQVPVALSPAMNTHKIPISHVDSDPVLADLGEPNVLVSEKDGTTADVQDMQRMGKRQETRRNFRQITILGFCMVILSTWEAILATAVFALGNGGTAGLIWGYFICMIGFGFVIASLAEMASMAPTSGGQYHWVSEFAPPSCQRFFSYMVGWLGVLGWQTAAATVSYLTGKQIQALIILWNPSYVPKPWQGTMLIWAVLAVCLTFNTFFSRHLPLVEGIIVILHVAGFFAVIIPLWVMGDRTNTGDVFSLFQDNMGWGSVPLSTMVGLTGAASCFVGSEAGAHMAEEVRNAAHVVPRAMMWTWVGNGLMGWIMAITFCFCVGDTMSVLMTPLGSQQVQVFLNTTGSAAGATGLTVIMLVIGVFACVAVMATNSRQLFAFARDNGVPFSGIFSKVSPRLGVPLNSVYVTILFVLLLSLINLGSSVAFMQVISLGVAAMLTSYLISICCVALKRIRNQPLLPSRFDLGKFGLAINIIAVLFLVFLLVFAFFPAAPHPAVADMNWASLGYGVVMIFSMFYYVVRGRYVYVGPVEYVRKSQ</sequence>
<feature type="transmembrane region" description="Helical" evidence="6">
    <location>
        <begin position="229"/>
        <end position="251"/>
    </location>
</feature>
<dbReference type="PANTHER" id="PTHR45649:SF2">
    <property type="entry name" value="ACID PERMEASE, PUTATIVE-RELATED"/>
    <property type="match status" value="1"/>
</dbReference>
<feature type="transmembrane region" description="Helical" evidence="6">
    <location>
        <begin position="203"/>
        <end position="222"/>
    </location>
</feature>
<gene>
    <name evidence="7" type="ORF">M011DRAFT_470098</name>
</gene>
<evidence type="ECO:0000256" key="5">
    <source>
        <dbReference type="ARBA" id="ARBA00023136"/>
    </source>
</evidence>
<protein>
    <submittedName>
        <fullName evidence="7">Amino acid transporter</fullName>
    </submittedName>
</protein>
<feature type="transmembrane region" description="Helical" evidence="6">
    <location>
        <begin position="362"/>
        <end position="385"/>
    </location>
</feature>
<keyword evidence="4 6" id="KW-1133">Transmembrane helix</keyword>
<keyword evidence="5 6" id="KW-0472">Membrane</keyword>
<keyword evidence="2" id="KW-0813">Transport</keyword>
<dbReference type="Proteomes" id="UP000799440">
    <property type="component" value="Unassembled WGS sequence"/>
</dbReference>
<dbReference type="Pfam" id="PF13520">
    <property type="entry name" value="AA_permease_2"/>
    <property type="match status" value="1"/>
</dbReference>
<evidence type="ECO:0000256" key="2">
    <source>
        <dbReference type="ARBA" id="ARBA00022448"/>
    </source>
</evidence>
<evidence type="ECO:0000313" key="7">
    <source>
        <dbReference type="EMBL" id="KAF2744787.1"/>
    </source>
</evidence>
<feature type="transmembrane region" description="Helical" evidence="6">
    <location>
        <begin position="271"/>
        <end position="296"/>
    </location>
</feature>
<feature type="transmembrane region" description="Helical" evidence="6">
    <location>
        <begin position="484"/>
        <end position="503"/>
    </location>
</feature>
<feature type="transmembrane region" description="Helical" evidence="6">
    <location>
        <begin position="412"/>
        <end position="432"/>
    </location>
</feature>
<accession>A0A6A6V6D9</accession>
<evidence type="ECO:0000256" key="6">
    <source>
        <dbReference type="SAM" id="Phobius"/>
    </source>
</evidence>
<feature type="transmembrane region" description="Helical" evidence="6">
    <location>
        <begin position="317"/>
        <end position="342"/>
    </location>
</feature>
<reference evidence="7" key="1">
    <citation type="journal article" date="2020" name="Stud. Mycol.">
        <title>101 Dothideomycetes genomes: a test case for predicting lifestyles and emergence of pathogens.</title>
        <authorList>
            <person name="Haridas S."/>
            <person name="Albert R."/>
            <person name="Binder M."/>
            <person name="Bloem J."/>
            <person name="Labutti K."/>
            <person name="Salamov A."/>
            <person name="Andreopoulos B."/>
            <person name="Baker S."/>
            <person name="Barry K."/>
            <person name="Bills G."/>
            <person name="Bluhm B."/>
            <person name="Cannon C."/>
            <person name="Castanera R."/>
            <person name="Culley D."/>
            <person name="Daum C."/>
            <person name="Ezra D."/>
            <person name="Gonzalez J."/>
            <person name="Henrissat B."/>
            <person name="Kuo A."/>
            <person name="Liang C."/>
            <person name="Lipzen A."/>
            <person name="Lutzoni F."/>
            <person name="Magnuson J."/>
            <person name="Mondo S."/>
            <person name="Nolan M."/>
            <person name="Ohm R."/>
            <person name="Pangilinan J."/>
            <person name="Park H.-J."/>
            <person name="Ramirez L."/>
            <person name="Alfaro M."/>
            <person name="Sun H."/>
            <person name="Tritt A."/>
            <person name="Yoshinaga Y."/>
            <person name="Zwiers L.-H."/>
            <person name="Turgeon B."/>
            <person name="Goodwin S."/>
            <person name="Spatafora J."/>
            <person name="Crous P."/>
            <person name="Grigoriev I."/>
        </authorList>
    </citation>
    <scope>NUCLEOTIDE SEQUENCE</scope>
    <source>
        <strain evidence="7">CBS 119925</strain>
    </source>
</reference>
<dbReference type="PANTHER" id="PTHR45649">
    <property type="entry name" value="AMINO-ACID PERMEASE BAT1"/>
    <property type="match status" value="1"/>
</dbReference>
<feature type="transmembrane region" description="Helical" evidence="6">
    <location>
        <begin position="438"/>
        <end position="464"/>
    </location>
</feature>
<evidence type="ECO:0000313" key="8">
    <source>
        <dbReference type="Proteomes" id="UP000799440"/>
    </source>
</evidence>
<comment type="subcellular location">
    <subcellularLocation>
        <location evidence="1">Membrane</location>
        <topology evidence="1">Multi-pass membrane protein</topology>
    </subcellularLocation>
</comment>
<feature type="transmembrane region" description="Helical" evidence="6">
    <location>
        <begin position="81"/>
        <end position="106"/>
    </location>
</feature>
<name>A0A6A6V6D9_9PLEO</name>
<feature type="transmembrane region" description="Helical" evidence="6">
    <location>
        <begin position="159"/>
        <end position="183"/>
    </location>
</feature>
<evidence type="ECO:0000256" key="3">
    <source>
        <dbReference type="ARBA" id="ARBA00022692"/>
    </source>
</evidence>
<proteinExistence type="predicted"/>
<evidence type="ECO:0000256" key="4">
    <source>
        <dbReference type="ARBA" id="ARBA00022989"/>
    </source>
</evidence>
<dbReference type="Gene3D" id="1.20.1740.10">
    <property type="entry name" value="Amino acid/polyamine transporter I"/>
    <property type="match status" value="1"/>
</dbReference>
<dbReference type="GO" id="GO:0016020">
    <property type="term" value="C:membrane"/>
    <property type="evidence" value="ECO:0007669"/>
    <property type="project" value="UniProtKB-SubCell"/>
</dbReference>
<feature type="transmembrane region" description="Helical" evidence="6">
    <location>
        <begin position="112"/>
        <end position="132"/>
    </location>
</feature>
<dbReference type="InterPro" id="IPR002293">
    <property type="entry name" value="AA/rel_permease1"/>
</dbReference>
<keyword evidence="3 6" id="KW-0812">Transmembrane</keyword>
<dbReference type="EMBL" id="MU006586">
    <property type="protein sequence ID" value="KAF2744787.1"/>
    <property type="molecule type" value="Genomic_DNA"/>
</dbReference>
<organism evidence="7 8">
    <name type="scientific">Sporormia fimetaria CBS 119925</name>
    <dbReference type="NCBI Taxonomy" id="1340428"/>
    <lineage>
        <taxon>Eukaryota</taxon>
        <taxon>Fungi</taxon>
        <taxon>Dikarya</taxon>
        <taxon>Ascomycota</taxon>
        <taxon>Pezizomycotina</taxon>
        <taxon>Dothideomycetes</taxon>
        <taxon>Pleosporomycetidae</taxon>
        <taxon>Pleosporales</taxon>
        <taxon>Sporormiaceae</taxon>
        <taxon>Sporormia</taxon>
    </lineage>
</organism>
<dbReference type="GO" id="GO:0022857">
    <property type="term" value="F:transmembrane transporter activity"/>
    <property type="evidence" value="ECO:0007669"/>
    <property type="project" value="InterPro"/>
</dbReference>
<evidence type="ECO:0000256" key="1">
    <source>
        <dbReference type="ARBA" id="ARBA00004141"/>
    </source>
</evidence>
<dbReference type="OrthoDB" id="3257095at2759"/>
<dbReference type="PIRSF" id="PIRSF006060">
    <property type="entry name" value="AA_transporter"/>
    <property type="match status" value="1"/>
</dbReference>
<feature type="transmembrane region" description="Helical" evidence="6">
    <location>
        <begin position="515"/>
        <end position="534"/>
    </location>
</feature>